<dbReference type="AlphaFoldDB" id="A0A4Q7YPZ2"/>
<evidence type="ECO:0000313" key="4">
    <source>
        <dbReference type="EMBL" id="RZU38819.1"/>
    </source>
</evidence>
<evidence type="ECO:0000256" key="1">
    <source>
        <dbReference type="ARBA" id="ARBA00006865"/>
    </source>
</evidence>
<dbReference type="SUPFAM" id="SSF49899">
    <property type="entry name" value="Concanavalin A-like lectins/glucanases"/>
    <property type="match status" value="1"/>
</dbReference>
<dbReference type="InterPro" id="IPR000757">
    <property type="entry name" value="Beta-glucanase-like"/>
</dbReference>
<dbReference type="CDD" id="cd00413">
    <property type="entry name" value="Glyco_hydrolase_16"/>
    <property type="match status" value="1"/>
</dbReference>
<dbReference type="PROSITE" id="PS51762">
    <property type="entry name" value="GH16_2"/>
    <property type="match status" value="1"/>
</dbReference>
<evidence type="ECO:0000313" key="5">
    <source>
        <dbReference type="Proteomes" id="UP000292958"/>
    </source>
</evidence>
<dbReference type="Gene3D" id="2.60.120.200">
    <property type="match status" value="1"/>
</dbReference>
<dbReference type="GO" id="GO:0005975">
    <property type="term" value="P:carbohydrate metabolic process"/>
    <property type="evidence" value="ECO:0007669"/>
    <property type="project" value="InterPro"/>
</dbReference>
<reference evidence="4 5" key="1">
    <citation type="submission" date="2019-02" db="EMBL/GenBank/DDBJ databases">
        <title>Genomic Encyclopedia of Archaeal and Bacterial Type Strains, Phase II (KMG-II): from individual species to whole genera.</title>
        <authorList>
            <person name="Goeker M."/>
        </authorList>
    </citation>
    <scope>NUCLEOTIDE SEQUENCE [LARGE SCALE GENOMIC DNA]</scope>
    <source>
        <strain evidence="4 5">DSM 18101</strain>
    </source>
</reference>
<evidence type="ECO:0000256" key="2">
    <source>
        <dbReference type="SAM" id="SignalP"/>
    </source>
</evidence>
<dbReference type="InterPro" id="IPR013320">
    <property type="entry name" value="ConA-like_dom_sf"/>
</dbReference>
<organism evidence="4 5">
    <name type="scientific">Edaphobacter modestus</name>
    <dbReference type="NCBI Taxonomy" id="388466"/>
    <lineage>
        <taxon>Bacteria</taxon>
        <taxon>Pseudomonadati</taxon>
        <taxon>Acidobacteriota</taxon>
        <taxon>Terriglobia</taxon>
        <taxon>Terriglobales</taxon>
        <taxon>Acidobacteriaceae</taxon>
        <taxon>Edaphobacter</taxon>
    </lineage>
</organism>
<dbReference type="OrthoDB" id="370098at2"/>
<feature type="signal peptide" evidence="2">
    <location>
        <begin position="1"/>
        <end position="30"/>
    </location>
</feature>
<dbReference type="Proteomes" id="UP000292958">
    <property type="component" value="Unassembled WGS sequence"/>
</dbReference>
<keyword evidence="2" id="KW-0732">Signal</keyword>
<proteinExistence type="inferred from homology"/>
<sequence>MQLRLLVPVFLQRSLLLVFCIALNSCQSHKANSGPSIEFTHIPPPAQGGRERVDTISGRVRNARPKQQIVIYAHSGQWWVQPWPDHPFIPIKADSTWSTETHLGFEYAALLVEPDYHPPPIMDLAPTQGGSVALVTIVKGVGAPQFAPTASLKFSDHDWAVRTVASDKGGMNNLYDPENAWTDASGALHMQIKKKSGMWSCAEIFLNRSLGYGTYSVTVRDTSHLEPAAAFSMFIFDERASEQHFREMDVEVGGRRDAANKNNAQYVIQPLYIPGNLFAFKAPSGTLTYVLRWESGHATFETFRGRSAGAGAQLVAEHEFTSGIPSPGKAMPRLIFFVVATDKNPMQKPSEVVVEKFEYLP</sequence>
<feature type="chain" id="PRO_5020617321" description="GH16 domain-containing protein" evidence="2">
    <location>
        <begin position="31"/>
        <end position="361"/>
    </location>
</feature>
<name>A0A4Q7YPZ2_9BACT</name>
<evidence type="ECO:0000259" key="3">
    <source>
        <dbReference type="PROSITE" id="PS51762"/>
    </source>
</evidence>
<comment type="caution">
    <text evidence="4">The sequence shown here is derived from an EMBL/GenBank/DDBJ whole genome shotgun (WGS) entry which is preliminary data.</text>
</comment>
<protein>
    <recommendedName>
        <fullName evidence="3">GH16 domain-containing protein</fullName>
    </recommendedName>
</protein>
<dbReference type="RefSeq" id="WP_130417115.1">
    <property type="nucleotide sequence ID" value="NZ_SHKW01000001.1"/>
</dbReference>
<accession>A0A4Q7YPZ2</accession>
<dbReference type="GO" id="GO:0004553">
    <property type="term" value="F:hydrolase activity, hydrolyzing O-glycosyl compounds"/>
    <property type="evidence" value="ECO:0007669"/>
    <property type="project" value="InterPro"/>
</dbReference>
<comment type="similarity">
    <text evidence="1">Belongs to the glycosyl hydrolase 16 family.</text>
</comment>
<dbReference type="EMBL" id="SHKW01000001">
    <property type="protein sequence ID" value="RZU38819.1"/>
    <property type="molecule type" value="Genomic_DNA"/>
</dbReference>
<keyword evidence="5" id="KW-1185">Reference proteome</keyword>
<gene>
    <name evidence="4" type="ORF">BDD14_0102</name>
</gene>
<feature type="domain" description="GH16" evidence="3">
    <location>
        <begin position="76"/>
        <end position="361"/>
    </location>
</feature>